<evidence type="ECO:0000313" key="3">
    <source>
        <dbReference type="Proteomes" id="UP001054945"/>
    </source>
</evidence>
<accession>A0AAV4WUG2</accession>
<dbReference type="Proteomes" id="UP001054945">
    <property type="component" value="Unassembled WGS sequence"/>
</dbReference>
<dbReference type="EMBL" id="BPLR01016659">
    <property type="protein sequence ID" value="GIY85454.1"/>
    <property type="molecule type" value="Genomic_DNA"/>
</dbReference>
<feature type="region of interest" description="Disordered" evidence="1">
    <location>
        <begin position="88"/>
        <end position="117"/>
    </location>
</feature>
<feature type="compositionally biased region" description="Polar residues" evidence="1">
    <location>
        <begin position="54"/>
        <end position="63"/>
    </location>
</feature>
<feature type="region of interest" description="Disordered" evidence="1">
    <location>
        <begin position="40"/>
        <end position="71"/>
    </location>
</feature>
<reference evidence="2 3" key="1">
    <citation type="submission" date="2021-06" db="EMBL/GenBank/DDBJ databases">
        <title>Caerostris extrusa draft genome.</title>
        <authorList>
            <person name="Kono N."/>
            <person name="Arakawa K."/>
        </authorList>
    </citation>
    <scope>NUCLEOTIDE SEQUENCE [LARGE SCALE GENOMIC DNA]</scope>
</reference>
<name>A0AAV4WUG2_CAEEX</name>
<organism evidence="2 3">
    <name type="scientific">Caerostris extrusa</name>
    <name type="common">Bark spider</name>
    <name type="synonym">Caerostris bankana</name>
    <dbReference type="NCBI Taxonomy" id="172846"/>
    <lineage>
        <taxon>Eukaryota</taxon>
        <taxon>Metazoa</taxon>
        <taxon>Ecdysozoa</taxon>
        <taxon>Arthropoda</taxon>
        <taxon>Chelicerata</taxon>
        <taxon>Arachnida</taxon>
        <taxon>Araneae</taxon>
        <taxon>Araneomorphae</taxon>
        <taxon>Entelegynae</taxon>
        <taxon>Araneoidea</taxon>
        <taxon>Araneidae</taxon>
        <taxon>Caerostris</taxon>
    </lineage>
</organism>
<proteinExistence type="predicted"/>
<comment type="caution">
    <text evidence="2">The sequence shown here is derived from an EMBL/GenBank/DDBJ whole genome shotgun (WGS) entry which is preliminary data.</text>
</comment>
<gene>
    <name evidence="2" type="ORF">CEXT_199051</name>
</gene>
<keyword evidence="3" id="KW-1185">Reference proteome</keyword>
<sequence>MSLGRERSRRRFCFKKFKNYTLTGKSLPLSLSITPILTDPGSVRHRNLPDESPRNQSGRNFNSVFGHKKHRNCKREKPNVLMTFLKGSRPRDLRRRPPGEGKGGTIKSGGGKGRGPIKLSPVKVGARFSLSGPIKGSVDREAATARLSLAAPSLIRTPVTAAAVITGAPLPPTPGAPLRGLRATTFLLSLSTLSWPRVTSLKSSFSNISFKNKQASSSSGNQ</sequence>
<evidence type="ECO:0000256" key="1">
    <source>
        <dbReference type="SAM" id="MobiDB-lite"/>
    </source>
</evidence>
<feature type="compositionally biased region" description="Gly residues" evidence="1">
    <location>
        <begin position="100"/>
        <end position="114"/>
    </location>
</feature>
<protein>
    <recommendedName>
        <fullName evidence="4">Ribosomal protein L2</fullName>
    </recommendedName>
</protein>
<dbReference type="AlphaFoldDB" id="A0AAV4WUG2"/>
<evidence type="ECO:0008006" key="4">
    <source>
        <dbReference type="Google" id="ProtNLM"/>
    </source>
</evidence>
<evidence type="ECO:0000313" key="2">
    <source>
        <dbReference type="EMBL" id="GIY85454.1"/>
    </source>
</evidence>
<feature type="compositionally biased region" description="Basic and acidic residues" evidence="1">
    <location>
        <begin position="89"/>
        <end position="99"/>
    </location>
</feature>